<evidence type="ECO:0000313" key="2">
    <source>
        <dbReference type="EMBL" id="OMO79900.1"/>
    </source>
</evidence>
<gene>
    <name evidence="2" type="ORF">COLO4_24295</name>
</gene>
<organism evidence="2 3">
    <name type="scientific">Corchorus olitorius</name>
    <dbReference type="NCBI Taxonomy" id="93759"/>
    <lineage>
        <taxon>Eukaryota</taxon>
        <taxon>Viridiplantae</taxon>
        <taxon>Streptophyta</taxon>
        <taxon>Embryophyta</taxon>
        <taxon>Tracheophyta</taxon>
        <taxon>Spermatophyta</taxon>
        <taxon>Magnoliopsida</taxon>
        <taxon>eudicotyledons</taxon>
        <taxon>Gunneridae</taxon>
        <taxon>Pentapetalae</taxon>
        <taxon>rosids</taxon>
        <taxon>malvids</taxon>
        <taxon>Malvales</taxon>
        <taxon>Malvaceae</taxon>
        <taxon>Grewioideae</taxon>
        <taxon>Apeibeae</taxon>
        <taxon>Corchorus</taxon>
    </lineage>
</organism>
<sequence>MAESLSDLWHSFHLTEQENLAVAVEQRMIVETETRTGREDNKEKSVHGNQSETHTSWKNNDNHLGNSKQIVLKGKNVVGVANELKLQHGLLSQQETAIKSTYPDFQDNNLEVVSKDIIPQEQDKHALTHHEEPVDTDLEQVSLGRKDILMKSDGAPKDHLVQ</sequence>
<feature type="compositionally biased region" description="Polar residues" evidence="1">
    <location>
        <begin position="47"/>
        <end position="66"/>
    </location>
</feature>
<dbReference type="EMBL" id="AWUE01018488">
    <property type="protein sequence ID" value="OMO79900.1"/>
    <property type="molecule type" value="Genomic_DNA"/>
</dbReference>
<comment type="caution">
    <text evidence="2">The sequence shown here is derived from an EMBL/GenBank/DDBJ whole genome shotgun (WGS) entry which is preliminary data.</text>
</comment>
<accession>A0A1R3IBG3</accession>
<feature type="compositionally biased region" description="Basic and acidic residues" evidence="1">
    <location>
        <begin position="33"/>
        <end position="46"/>
    </location>
</feature>
<name>A0A1R3IBG3_9ROSI</name>
<proteinExistence type="predicted"/>
<protein>
    <submittedName>
        <fullName evidence="2">Uncharacterized protein</fullName>
    </submittedName>
</protein>
<keyword evidence="3" id="KW-1185">Reference proteome</keyword>
<dbReference type="AlphaFoldDB" id="A0A1R3IBG3"/>
<feature type="region of interest" description="Disordered" evidence="1">
    <location>
        <begin position="33"/>
        <end position="66"/>
    </location>
</feature>
<evidence type="ECO:0000256" key="1">
    <source>
        <dbReference type="SAM" id="MobiDB-lite"/>
    </source>
</evidence>
<reference evidence="3" key="1">
    <citation type="submission" date="2013-09" db="EMBL/GenBank/DDBJ databases">
        <title>Corchorus olitorius genome sequencing.</title>
        <authorList>
            <person name="Alam M."/>
            <person name="Haque M.S."/>
            <person name="Islam M.S."/>
            <person name="Emdad E.M."/>
            <person name="Islam M.M."/>
            <person name="Ahmed B."/>
            <person name="Halim A."/>
            <person name="Hossen Q.M.M."/>
            <person name="Hossain M.Z."/>
            <person name="Ahmed R."/>
            <person name="Khan M.M."/>
            <person name="Islam R."/>
            <person name="Rashid M.M."/>
            <person name="Khan S.A."/>
            <person name="Rahman M.S."/>
            <person name="Alam M."/>
            <person name="Yahiya A.S."/>
            <person name="Khan M.S."/>
            <person name="Azam M.S."/>
            <person name="Haque T."/>
            <person name="Lashkar M.Z.H."/>
            <person name="Akhand A.I."/>
            <person name="Morshed G."/>
            <person name="Roy S."/>
            <person name="Uddin K.S."/>
            <person name="Rabeya T."/>
            <person name="Hossain A.S."/>
            <person name="Chowdhury A."/>
            <person name="Snigdha A.R."/>
            <person name="Mortoza M.S."/>
            <person name="Matin S.A."/>
            <person name="Hoque S.M.E."/>
            <person name="Islam M.K."/>
            <person name="Roy D.K."/>
            <person name="Haider R."/>
            <person name="Moosa M.M."/>
            <person name="Elias S.M."/>
            <person name="Hasan A.M."/>
            <person name="Jahan S."/>
            <person name="Shafiuddin M."/>
            <person name="Mahmood N."/>
            <person name="Shommy N.S."/>
        </authorList>
    </citation>
    <scope>NUCLEOTIDE SEQUENCE [LARGE SCALE GENOMIC DNA]</scope>
    <source>
        <strain evidence="3">cv. O-4</strain>
    </source>
</reference>
<dbReference type="Proteomes" id="UP000187203">
    <property type="component" value="Unassembled WGS sequence"/>
</dbReference>
<evidence type="ECO:0000313" key="3">
    <source>
        <dbReference type="Proteomes" id="UP000187203"/>
    </source>
</evidence>